<feature type="transmembrane region" description="Helical" evidence="1">
    <location>
        <begin position="6"/>
        <end position="24"/>
    </location>
</feature>
<dbReference type="OrthoDB" id="7059942at2"/>
<keyword evidence="1" id="KW-0812">Transmembrane</keyword>
<feature type="transmembrane region" description="Helical" evidence="1">
    <location>
        <begin position="78"/>
        <end position="96"/>
    </location>
</feature>
<sequence length="203" mass="22641">MEIFSALLFSLALIAASFAINRYLIGGRLVIDGYRLALTASAVLLLAVVAESLINPLYEQLFGGKLWEYRVFPLHDSNVSALAAFVWTAYGVHLYFTGQSLDLKLGGRWSSTGTKALIVSFEAPFVFEVSGNLLFLQLMNNYYAYYLPSDVYHLTSFRVVPVYIFCIFFGMVILKLLEQLPRYRMLPPALFAGGIAYLFAGAT</sequence>
<protein>
    <submittedName>
        <fullName evidence="2">Uncharacterized protein</fullName>
    </submittedName>
</protein>
<feature type="transmembrane region" description="Helical" evidence="1">
    <location>
        <begin position="36"/>
        <end position="58"/>
    </location>
</feature>
<proteinExistence type="predicted"/>
<keyword evidence="3" id="KW-1185">Reference proteome</keyword>
<gene>
    <name evidence="2" type="ORF">DFR30_0672</name>
</gene>
<comment type="caution">
    <text evidence="2">The sequence shown here is derived from an EMBL/GenBank/DDBJ whole genome shotgun (WGS) entry which is preliminary data.</text>
</comment>
<dbReference type="EMBL" id="SMFX01000001">
    <property type="protein sequence ID" value="TCK17442.1"/>
    <property type="molecule type" value="Genomic_DNA"/>
</dbReference>
<dbReference type="Proteomes" id="UP000295707">
    <property type="component" value="Unassembled WGS sequence"/>
</dbReference>
<accession>A0A4R1HJP1</accession>
<keyword evidence="1" id="KW-1133">Transmembrane helix</keyword>
<evidence type="ECO:0000313" key="2">
    <source>
        <dbReference type="EMBL" id="TCK17442.1"/>
    </source>
</evidence>
<organism evidence="2 3">
    <name type="scientific">Thiogranum longum</name>
    <dbReference type="NCBI Taxonomy" id="1537524"/>
    <lineage>
        <taxon>Bacteria</taxon>
        <taxon>Pseudomonadati</taxon>
        <taxon>Pseudomonadota</taxon>
        <taxon>Gammaproteobacteria</taxon>
        <taxon>Chromatiales</taxon>
        <taxon>Ectothiorhodospiraceae</taxon>
        <taxon>Thiogranum</taxon>
    </lineage>
</organism>
<dbReference type="RefSeq" id="WP_132971318.1">
    <property type="nucleotide sequence ID" value="NZ_SMFX01000001.1"/>
</dbReference>
<feature type="transmembrane region" description="Helical" evidence="1">
    <location>
        <begin position="117"/>
        <end position="139"/>
    </location>
</feature>
<evidence type="ECO:0000256" key="1">
    <source>
        <dbReference type="SAM" id="Phobius"/>
    </source>
</evidence>
<keyword evidence="1" id="KW-0472">Membrane</keyword>
<evidence type="ECO:0000313" key="3">
    <source>
        <dbReference type="Proteomes" id="UP000295707"/>
    </source>
</evidence>
<name>A0A4R1HJP1_9GAMM</name>
<reference evidence="2 3" key="1">
    <citation type="submission" date="2019-03" db="EMBL/GenBank/DDBJ databases">
        <title>Genomic Encyclopedia of Type Strains, Phase IV (KMG-IV): sequencing the most valuable type-strain genomes for metagenomic binning, comparative biology and taxonomic classification.</title>
        <authorList>
            <person name="Goeker M."/>
        </authorList>
    </citation>
    <scope>NUCLEOTIDE SEQUENCE [LARGE SCALE GENOMIC DNA]</scope>
    <source>
        <strain evidence="2 3">DSM 19610</strain>
    </source>
</reference>
<feature type="transmembrane region" description="Helical" evidence="1">
    <location>
        <begin position="159"/>
        <end position="177"/>
    </location>
</feature>
<dbReference type="AlphaFoldDB" id="A0A4R1HJP1"/>